<dbReference type="GO" id="GO:0005524">
    <property type="term" value="F:ATP binding"/>
    <property type="evidence" value="ECO:0007669"/>
    <property type="project" value="UniProtKB-KW"/>
</dbReference>
<gene>
    <name evidence="22" type="ORF">SAMN02927903_00487</name>
</gene>
<dbReference type="Pfam" id="PF02518">
    <property type="entry name" value="HATPase_c"/>
    <property type="match status" value="1"/>
</dbReference>
<accession>A0A1G5CBM7</accession>
<keyword evidence="20" id="KW-0812">Transmembrane</keyword>
<dbReference type="GO" id="GO:0046983">
    <property type="term" value="F:protein dimerization activity"/>
    <property type="evidence" value="ECO:0007669"/>
    <property type="project" value="InterPro"/>
</dbReference>
<evidence type="ECO:0000256" key="14">
    <source>
        <dbReference type="ARBA" id="ARBA00023004"/>
    </source>
</evidence>
<dbReference type="RefSeq" id="WP_091140740.1">
    <property type="nucleotide sequence ID" value="NZ_FMVF01000003.1"/>
</dbReference>
<evidence type="ECO:0000256" key="7">
    <source>
        <dbReference type="ARBA" id="ARBA00022490"/>
    </source>
</evidence>
<dbReference type="InterPro" id="IPR003594">
    <property type="entry name" value="HATPase_dom"/>
</dbReference>
<keyword evidence="10" id="KW-0479">Metal-binding</keyword>
<evidence type="ECO:0000256" key="4">
    <source>
        <dbReference type="ARBA" id="ARBA00012438"/>
    </source>
</evidence>
<keyword evidence="11" id="KW-0547">Nucleotide-binding</keyword>
<protein>
    <recommendedName>
        <fullName evidence="5">Oxygen sensor histidine kinase NreB</fullName>
        <ecNumber evidence="4">2.7.13.3</ecNumber>
    </recommendedName>
    <alternativeName>
        <fullName evidence="18">Nitrogen regulation protein B</fullName>
    </alternativeName>
</protein>
<dbReference type="CDD" id="cd16917">
    <property type="entry name" value="HATPase_UhpB-NarQ-NarX-like"/>
    <property type="match status" value="1"/>
</dbReference>
<comment type="catalytic activity">
    <reaction evidence="1">
        <text>ATP + protein L-histidine = ADP + protein N-phospho-L-histidine.</text>
        <dbReference type="EC" id="2.7.13.3"/>
    </reaction>
</comment>
<evidence type="ECO:0000256" key="6">
    <source>
        <dbReference type="ARBA" id="ARBA00022485"/>
    </source>
</evidence>
<evidence type="ECO:0000256" key="8">
    <source>
        <dbReference type="ARBA" id="ARBA00022553"/>
    </source>
</evidence>
<keyword evidence="23" id="KW-1185">Reference proteome</keyword>
<dbReference type="InterPro" id="IPR050482">
    <property type="entry name" value="Sensor_HK_TwoCompSys"/>
</dbReference>
<sequence>MIGFGIFAQGAETDSVDVYLGQQKISKALVFAIADGDARLKKKDYKGYCHTCLKKSKIYTQLNDTQKSIDVLFVGLKVAERHGLHVERVLLLNYIGRSFESGFNNEKSLEYYRKADQVAKKHGRDTLRAFVGQNIYKRFLVAGQYDSAHFYAQRIMSIFKTSKNYDQGYRAHSNLSAYYFTLKQYERGKKHLDSATFYAEKQKKREYLMSSYMNLGYYYLTAKRDFKSGEKQYFKALAVIGNDTLSEDATDCYLNLSYVYEQLNDHKQANVYLNKYVTNTGLVFERKLNSQAKEAETKYEIEKVEDRYRRQQSELVERQSKRQKILIVVIALLVVLAVLFYFFNQNIRLKEKNKLKDIESQLQQNILNATIDGQEIERKKIASVLHDSISAQLSSAGLHLSAFAATKGIDSDEISKTRAILKEAHDKVRDLSHELLPTLLAKFGLLYALQDLCEKNSNSLIEFDYQSNITEKKRYNEDYEMKVYFIVTELLNNVLKHSGASQAKLTVNESNRHLEITISDNGKGFDSAKPISSEGFGLTQIRARIVGMKGKFVIDSKRGHGTSIRIRIPVVD</sequence>
<evidence type="ECO:0000256" key="15">
    <source>
        <dbReference type="ARBA" id="ARBA00023012"/>
    </source>
</evidence>
<comment type="subcellular location">
    <subcellularLocation>
        <location evidence="3">Cytoplasm</location>
    </subcellularLocation>
</comment>
<evidence type="ECO:0000256" key="11">
    <source>
        <dbReference type="ARBA" id="ARBA00022741"/>
    </source>
</evidence>
<keyword evidence="13" id="KW-0067">ATP-binding</keyword>
<keyword evidence="15" id="KW-0902">Two-component regulatory system</keyword>
<dbReference type="STRING" id="490189.SAMN02927903_00487"/>
<keyword evidence="20" id="KW-0472">Membrane</keyword>
<dbReference type="EMBL" id="FMVF01000003">
    <property type="protein sequence ID" value="SCX99741.1"/>
    <property type="molecule type" value="Genomic_DNA"/>
</dbReference>
<evidence type="ECO:0000256" key="1">
    <source>
        <dbReference type="ARBA" id="ARBA00000085"/>
    </source>
</evidence>
<comment type="function">
    <text evidence="17">Member of the two-component regulatory system NreB/NreC involved in the control of dissimilatory nitrate/nitrite reduction in response to oxygen. NreB functions as a direct oxygen sensor histidine kinase which is autophosphorylated, in the absence of oxygen, probably at the conserved histidine residue, and transfers its phosphate group probably to a conserved aspartate residue of NreC. NreB/NreC activates the expression of the nitrate (narGHJI) and nitrite (nir) reductase operons, as well as the putative nitrate transporter gene narT.</text>
</comment>
<dbReference type="PRINTS" id="PR00344">
    <property type="entry name" value="BCTRLSENSOR"/>
</dbReference>
<keyword evidence="14" id="KW-0408">Iron</keyword>
<evidence type="ECO:0000256" key="18">
    <source>
        <dbReference type="ARBA" id="ARBA00030800"/>
    </source>
</evidence>
<dbReference type="Pfam" id="PF13181">
    <property type="entry name" value="TPR_8"/>
    <property type="match status" value="1"/>
</dbReference>
<feature type="domain" description="Histidine kinase" evidence="21">
    <location>
        <begin position="486"/>
        <end position="572"/>
    </location>
</feature>
<feature type="transmembrane region" description="Helical" evidence="20">
    <location>
        <begin position="325"/>
        <end position="343"/>
    </location>
</feature>
<keyword evidence="7" id="KW-0963">Cytoplasm</keyword>
<dbReference type="Pfam" id="PF07730">
    <property type="entry name" value="HisKA_3"/>
    <property type="match status" value="1"/>
</dbReference>
<dbReference type="PANTHER" id="PTHR24421">
    <property type="entry name" value="NITRATE/NITRITE SENSOR PROTEIN NARX-RELATED"/>
    <property type="match status" value="1"/>
</dbReference>
<evidence type="ECO:0000256" key="2">
    <source>
        <dbReference type="ARBA" id="ARBA00001966"/>
    </source>
</evidence>
<dbReference type="Gene3D" id="3.30.565.10">
    <property type="entry name" value="Histidine kinase-like ATPase, C-terminal domain"/>
    <property type="match status" value="1"/>
</dbReference>
<dbReference type="GO" id="GO:0016020">
    <property type="term" value="C:membrane"/>
    <property type="evidence" value="ECO:0007669"/>
    <property type="project" value="InterPro"/>
</dbReference>
<dbReference type="InterPro" id="IPR004358">
    <property type="entry name" value="Sig_transdc_His_kin-like_C"/>
</dbReference>
<dbReference type="GO" id="GO:0046872">
    <property type="term" value="F:metal ion binding"/>
    <property type="evidence" value="ECO:0007669"/>
    <property type="project" value="UniProtKB-KW"/>
</dbReference>
<dbReference type="InterPro" id="IPR005467">
    <property type="entry name" value="His_kinase_dom"/>
</dbReference>
<evidence type="ECO:0000313" key="23">
    <source>
        <dbReference type="Proteomes" id="UP000199354"/>
    </source>
</evidence>
<evidence type="ECO:0000256" key="10">
    <source>
        <dbReference type="ARBA" id="ARBA00022723"/>
    </source>
</evidence>
<dbReference type="InterPro" id="IPR011990">
    <property type="entry name" value="TPR-like_helical_dom_sf"/>
</dbReference>
<organism evidence="22 23">
    <name type="scientific">Flavobacterium caeni</name>
    <dbReference type="NCBI Taxonomy" id="490189"/>
    <lineage>
        <taxon>Bacteria</taxon>
        <taxon>Pseudomonadati</taxon>
        <taxon>Bacteroidota</taxon>
        <taxon>Flavobacteriia</taxon>
        <taxon>Flavobacteriales</taxon>
        <taxon>Flavobacteriaceae</taxon>
        <taxon>Flavobacterium</taxon>
    </lineage>
</organism>
<keyword evidence="20" id="KW-1133">Transmembrane helix</keyword>
<dbReference type="PROSITE" id="PS50109">
    <property type="entry name" value="HIS_KIN"/>
    <property type="match status" value="1"/>
</dbReference>
<keyword evidence="6" id="KW-0004">4Fe-4S</keyword>
<comment type="cofactor">
    <cofactor evidence="2">
        <name>[4Fe-4S] cluster</name>
        <dbReference type="ChEBI" id="CHEBI:49883"/>
    </cofactor>
</comment>
<evidence type="ECO:0000313" key="22">
    <source>
        <dbReference type="EMBL" id="SCX99741.1"/>
    </source>
</evidence>
<dbReference type="InterPro" id="IPR011712">
    <property type="entry name" value="Sig_transdc_His_kin_sub3_dim/P"/>
</dbReference>
<dbReference type="GO" id="GO:0000155">
    <property type="term" value="F:phosphorelay sensor kinase activity"/>
    <property type="evidence" value="ECO:0007669"/>
    <property type="project" value="InterPro"/>
</dbReference>
<evidence type="ECO:0000256" key="5">
    <source>
        <dbReference type="ARBA" id="ARBA00017322"/>
    </source>
</evidence>
<dbReference type="Proteomes" id="UP000199354">
    <property type="component" value="Unassembled WGS sequence"/>
</dbReference>
<name>A0A1G5CBM7_9FLAO</name>
<evidence type="ECO:0000256" key="9">
    <source>
        <dbReference type="ARBA" id="ARBA00022679"/>
    </source>
</evidence>
<keyword evidence="12" id="KW-0418">Kinase</keyword>
<dbReference type="GO" id="GO:0005737">
    <property type="term" value="C:cytoplasm"/>
    <property type="evidence" value="ECO:0007669"/>
    <property type="project" value="UniProtKB-SubCell"/>
</dbReference>
<dbReference type="SUPFAM" id="SSF55874">
    <property type="entry name" value="ATPase domain of HSP90 chaperone/DNA topoisomerase II/histidine kinase"/>
    <property type="match status" value="1"/>
</dbReference>
<keyword evidence="9" id="KW-0808">Transferase</keyword>
<reference evidence="22 23" key="1">
    <citation type="submission" date="2016-10" db="EMBL/GenBank/DDBJ databases">
        <authorList>
            <person name="de Groot N.N."/>
        </authorList>
    </citation>
    <scope>NUCLEOTIDE SEQUENCE [LARGE SCALE GENOMIC DNA]</scope>
    <source>
        <strain evidence="22 23">CGMCC 1.7031</strain>
    </source>
</reference>
<feature type="coiled-coil region" evidence="19">
    <location>
        <begin position="285"/>
        <end position="321"/>
    </location>
</feature>
<evidence type="ECO:0000256" key="20">
    <source>
        <dbReference type="SAM" id="Phobius"/>
    </source>
</evidence>
<dbReference type="InterPro" id="IPR036890">
    <property type="entry name" value="HATPase_C_sf"/>
</dbReference>
<dbReference type="InterPro" id="IPR019734">
    <property type="entry name" value="TPR_rpt"/>
</dbReference>
<dbReference type="Gene3D" id="1.25.40.10">
    <property type="entry name" value="Tetratricopeptide repeat domain"/>
    <property type="match status" value="2"/>
</dbReference>
<proteinExistence type="predicted"/>
<keyword evidence="19" id="KW-0175">Coiled coil</keyword>
<dbReference type="SMART" id="SM00387">
    <property type="entry name" value="HATPase_c"/>
    <property type="match status" value="1"/>
</dbReference>
<evidence type="ECO:0000256" key="17">
    <source>
        <dbReference type="ARBA" id="ARBA00024827"/>
    </source>
</evidence>
<dbReference type="SUPFAM" id="SSF48452">
    <property type="entry name" value="TPR-like"/>
    <property type="match status" value="1"/>
</dbReference>
<dbReference type="OrthoDB" id="9760839at2"/>
<evidence type="ECO:0000256" key="13">
    <source>
        <dbReference type="ARBA" id="ARBA00022840"/>
    </source>
</evidence>
<dbReference type="GO" id="GO:0051539">
    <property type="term" value="F:4 iron, 4 sulfur cluster binding"/>
    <property type="evidence" value="ECO:0007669"/>
    <property type="project" value="UniProtKB-KW"/>
</dbReference>
<dbReference type="AlphaFoldDB" id="A0A1G5CBM7"/>
<keyword evidence="8" id="KW-0597">Phosphoprotein</keyword>
<evidence type="ECO:0000259" key="21">
    <source>
        <dbReference type="PROSITE" id="PS50109"/>
    </source>
</evidence>
<dbReference type="PANTHER" id="PTHR24421:SF10">
    <property type="entry name" value="NITRATE_NITRITE SENSOR PROTEIN NARQ"/>
    <property type="match status" value="1"/>
</dbReference>
<evidence type="ECO:0000256" key="19">
    <source>
        <dbReference type="SAM" id="Coils"/>
    </source>
</evidence>
<evidence type="ECO:0000256" key="3">
    <source>
        <dbReference type="ARBA" id="ARBA00004496"/>
    </source>
</evidence>
<evidence type="ECO:0000256" key="16">
    <source>
        <dbReference type="ARBA" id="ARBA00023014"/>
    </source>
</evidence>
<keyword evidence="16" id="KW-0411">Iron-sulfur</keyword>
<dbReference type="Gene3D" id="1.20.5.1930">
    <property type="match status" value="1"/>
</dbReference>
<evidence type="ECO:0000256" key="12">
    <source>
        <dbReference type="ARBA" id="ARBA00022777"/>
    </source>
</evidence>
<dbReference type="EC" id="2.7.13.3" evidence="4"/>